<reference evidence="8 9" key="1">
    <citation type="submission" date="2015-08" db="EMBL/GenBank/DDBJ databases">
        <authorList>
            <person name="Babu N.S."/>
            <person name="Beckwith C.J."/>
            <person name="Beseler K.G."/>
            <person name="Brison A."/>
            <person name="Carone J.V."/>
            <person name="Caskin T.P."/>
            <person name="Diamond M."/>
            <person name="Durham M.E."/>
            <person name="Foxe J.M."/>
            <person name="Go M."/>
            <person name="Henderson B.A."/>
            <person name="Jones I.B."/>
            <person name="McGettigan J.A."/>
            <person name="Micheletti S.J."/>
            <person name="Nasrallah M.E."/>
            <person name="Ortiz D."/>
            <person name="Piller C.R."/>
            <person name="Privatt S.R."/>
            <person name="Schneider S.L."/>
            <person name="Sharp S."/>
            <person name="Smith T.C."/>
            <person name="Stanton J.D."/>
            <person name="Ullery H.E."/>
            <person name="Wilson R.J."/>
            <person name="Serrano M.G."/>
            <person name="Buck G."/>
            <person name="Lee V."/>
            <person name="Wang Y."/>
            <person name="Carvalho R."/>
            <person name="Voegtly L."/>
            <person name="Shi R."/>
            <person name="Duckworth R."/>
            <person name="Johnson A."/>
            <person name="Loviza R."/>
            <person name="Walstead R."/>
            <person name="Shah Z."/>
            <person name="Kiflezghi M."/>
            <person name="Wade K."/>
            <person name="Ball S.L."/>
            <person name="Bradley K.W."/>
            <person name="Asai D.J."/>
            <person name="Bowman C.A."/>
            <person name="Russell D.A."/>
            <person name="Pope W.H."/>
            <person name="Jacobs-Sera D."/>
            <person name="Hendrix R.W."/>
            <person name="Hatfull G.F."/>
        </authorList>
    </citation>
    <scope>NUCLEOTIDE SEQUENCE [LARGE SCALE GENOMIC DNA]</scope>
    <source>
        <strain evidence="8 9">DSM 27648</strain>
    </source>
</reference>
<name>A0A0K1Q5R1_9BACT</name>
<dbReference type="AlphaFoldDB" id="A0A0K1Q5R1"/>
<evidence type="ECO:0000256" key="4">
    <source>
        <dbReference type="HAMAP-Rule" id="MF_01401"/>
    </source>
</evidence>
<dbReference type="SUPFAM" id="SSF55068">
    <property type="entry name" value="Peptide methionine sulfoxide reductase"/>
    <property type="match status" value="1"/>
</dbReference>
<feature type="region of interest" description="Disordered" evidence="5">
    <location>
        <begin position="26"/>
        <end position="66"/>
    </location>
</feature>
<dbReference type="OrthoDB" id="4174719at2"/>
<organism evidence="8 9">
    <name type="scientific">Labilithrix luteola</name>
    <dbReference type="NCBI Taxonomy" id="1391654"/>
    <lineage>
        <taxon>Bacteria</taxon>
        <taxon>Pseudomonadati</taxon>
        <taxon>Myxococcota</taxon>
        <taxon>Polyangia</taxon>
        <taxon>Polyangiales</taxon>
        <taxon>Labilitrichaceae</taxon>
        <taxon>Labilithrix</taxon>
    </lineage>
</organism>
<keyword evidence="1 4" id="KW-0560">Oxidoreductase</keyword>
<dbReference type="Pfam" id="PF01625">
    <property type="entry name" value="PMSR"/>
    <property type="match status" value="1"/>
</dbReference>
<dbReference type="KEGG" id="llu:AKJ09_07383"/>
<dbReference type="PANTHER" id="PTHR43774:SF1">
    <property type="entry name" value="PEPTIDE METHIONINE SULFOXIDE REDUCTASE MSRA 2"/>
    <property type="match status" value="1"/>
</dbReference>
<protein>
    <recommendedName>
        <fullName evidence="4">Peptide methionine sulfoxide reductase MsrA</fullName>
        <shortName evidence="4">Protein-methionine-S-oxide reductase</shortName>
        <ecNumber evidence="4">1.8.4.11</ecNumber>
    </recommendedName>
    <alternativeName>
        <fullName evidence="4">Peptide-methionine (S)-S-oxide reductase</fullName>
        <shortName evidence="4">Peptide Met(O) reductase</shortName>
    </alternativeName>
</protein>
<gene>
    <name evidence="4" type="primary">msrA</name>
    <name evidence="8" type="ORF">AKJ09_07383</name>
</gene>
<comment type="catalytic activity">
    <reaction evidence="2 4">
        <text>L-methionyl-[protein] + [thioredoxin]-disulfide + H2O = L-methionyl-(S)-S-oxide-[protein] + [thioredoxin]-dithiol</text>
        <dbReference type="Rhea" id="RHEA:14217"/>
        <dbReference type="Rhea" id="RHEA-COMP:10698"/>
        <dbReference type="Rhea" id="RHEA-COMP:10700"/>
        <dbReference type="Rhea" id="RHEA-COMP:12313"/>
        <dbReference type="Rhea" id="RHEA-COMP:12315"/>
        <dbReference type="ChEBI" id="CHEBI:15377"/>
        <dbReference type="ChEBI" id="CHEBI:16044"/>
        <dbReference type="ChEBI" id="CHEBI:29950"/>
        <dbReference type="ChEBI" id="CHEBI:44120"/>
        <dbReference type="ChEBI" id="CHEBI:50058"/>
        <dbReference type="EC" id="1.8.4.11"/>
    </reaction>
</comment>
<keyword evidence="9" id="KW-1185">Reference proteome</keyword>
<dbReference type="EMBL" id="CP012333">
    <property type="protein sequence ID" value="AKV00720.1"/>
    <property type="molecule type" value="Genomic_DNA"/>
</dbReference>
<dbReference type="Gene3D" id="3.30.1060.10">
    <property type="entry name" value="Peptide methionine sulphoxide reductase MsrA"/>
    <property type="match status" value="1"/>
</dbReference>
<accession>A0A0K1Q5R1</accession>
<dbReference type="Proteomes" id="UP000064967">
    <property type="component" value="Chromosome"/>
</dbReference>
<dbReference type="GO" id="GO:0033744">
    <property type="term" value="F:L-methionine:thioredoxin-disulfide S-oxidoreductase activity"/>
    <property type="evidence" value="ECO:0007669"/>
    <property type="project" value="RHEA"/>
</dbReference>
<feature type="chain" id="PRO_5005466638" description="Peptide methionine sulfoxide reductase MsrA" evidence="6">
    <location>
        <begin position="22"/>
        <end position="229"/>
    </location>
</feature>
<evidence type="ECO:0000313" key="9">
    <source>
        <dbReference type="Proteomes" id="UP000064967"/>
    </source>
</evidence>
<dbReference type="STRING" id="1391654.AKJ09_07383"/>
<evidence type="ECO:0000256" key="3">
    <source>
        <dbReference type="ARBA" id="ARBA00048782"/>
    </source>
</evidence>
<evidence type="ECO:0000256" key="5">
    <source>
        <dbReference type="SAM" id="MobiDB-lite"/>
    </source>
</evidence>
<comment type="similarity">
    <text evidence="4">Belongs to the MsrA Met sulfoxide reductase family.</text>
</comment>
<comment type="function">
    <text evidence="4">Has an important function as a repair enzyme for proteins that have been inactivated by oxidation. Catalyzes the reversible oxidation-reduction of methionine sulfoxide in proteins to methionine.</text>
</comment>
<dbReference type="HAMAP" id="MF_01401">
    <property type="entry name" value="MsrA"/>
    <property type="match status" value="1"/>
</dbReference>
<dbReference type="InterPro" id="IPR036509">
    <property type="entry name" value="Met_Sox_Rdtase_MsrA_sf"/>
</dbReference>
<evidence type="ECO:0000256" key="1">
    <source>
        <dbReference type="ARBA" id="ARBA00023002"/>
    </source>
</evidence>
<keyword evidence="6" id="KW-0732">Signal</keyword>
<proteinExistence type="inferred from homology"/>
<evidence type="ECO:0000259" key="7">
    <source>
        <dbReference type="Pfam" id="PF01625"/>
    </source>
</evidence>
<dbReference type="EC" id="1.8.4.11" evidence="4"/>
<feature type="signal peptide" evidence="6">
    <location>
        <begin position="1"/>
        <end position="21"/>
    </location>
</feature>
<feature type="compositionally biased region" description="Low complexity" evidence="5">
    <location>
        <begin position="30"/>
        <end position="42"/>
    </location>
</feature>
<evidence type="ECO:0000256" key="6">
    <source>
        <dbReference type="SAM" id="SignalP"/>
    </source>
</evidence>
<feature type="active site" evidence="4">
    <location>
        <position position="80"/>
    </location>
</feature>
<feature type="domain" description="Peptide methionine sulphoxide reductase MsrA" evidence="7">
    <location>
        <begin position="74"/>
        <end position="222"/>
    </location>
</feature>
<dbReference type="NCBIfam" id="TIGR00401">
    <property type="entry name" value="msrA"/>
    <property type="match status" value="1"/>
</dbReference>
<dbReference type="PATRIC" id="fig|1391654.3.peg.7500"/>
<evidence type="ECO:0000256" key="2">
    <source>
        <dbReference type="ARBA" id="ARBA00047806"/>
    </source>
</evidence>
<dbReference type="GO" id="GO:0008113">
    <property type="term" value="F:peptide-methionine (S)-S-oxide reductase activity"/>
    <property type="evidence" value="ECO:0007669"/>
    <property type="project" value="UniProtKB-UniRule"/>
</dbReference>
<dbReference type="PANTHER" id="PTHR43774">
    <property type="entry name" value="PEPTIDE METHIONINE SULFOXIDE REDUCTASE"/>
    <property type="match status" value="1"/>
</dbReference>
<sequence length="229" mass="23987">MNPRWLAVPVLVLVSSLAACRSAGNDAKAESSTASTTSANAAGGQKARRAPVGTDPGGVGAGTKLEPRPGHELAAFAGGCFWGTEDTFRQVPGVTATAVGYTGGQTSNPTYEQVSSHKTGHAETVLVEFDPAQVSYEKLLGVFFTSHDPTTMNRQGPDVGSQYRSAVFTFNDAQANAAKAAIANTEKTLGKHVVTQVTAAGPFWKAEEYHQQYDEKTGTHSCPLPSRGT</sequence>
<dbReference type="InterPro" id="IPR002569">
    <property type="entry name" value="Met_Sox_Rdtase_MsrA_dom"/>
</dbReference>
<comment type="catalytic activity">
    <reaction evidence="3 4">
        <text>[thioredoxin]-disulfide + L-methionine + H2O = L-methionine (S)-S-oxide + [thioredoxin]-dithiol</text>
        <dbReference type="Rhea" id="RHEA:19993"/>
        <dbReference type="Rhea" id="RHEA-COMP:10698"/>
        <dbReference type="Rhea" id="RHEA-COMP:10700"/>
        <dbReference type="ChEBI" id="CHEBI:15377"/>
        <dbReference type="ChEBI" id="CHEBI:29950"/>
        <dbReference type="ChEBI" id="CHEBI:50058"/>
        <dbReference type="ChEBI" id="CHEBI:57844"/>
        <dbReference type="ChEBI" id="CHEBI:58772"/>
        <dbReference type="EC" id="1.8.4.11"/>
    </reaction>
</comment>
<evidence type="ECO:0000313" key="8">
    <source>
        <dbReference type="EMBL" id="AKV00720.1"/>
    </source>
</evidence>
<dbReference type="PROSITE" id="PS51257">
    <property type="entry name" value="PROKAR_LIPOPROTEIN"/>
    <property type="match status" value="1"/>
</dbReference>